<organism evidence="6 7">
    <name type="scientific">Pseudomonas oryzihabitans</name>
    <dbReference type="NCBI Taxonomy" id="47885"/>
    <lineage>
        <taxon>Bacteria</taxon>
        <taxon>Pseudomonadati</taxon>
        <taxon>Pseudomonadota</taxon>
        <taxon>Gammaproteobacteria</taxon>
        <taxon>Pseudomonadales</taxon>
        <taxon>Pseudomonadaceae</taxon>
        <taxon>Pseudomonas</taxon>
    </lineage>
</organism>
<keyword evidence="3 5" id="KW-1133">Transmembrane helix</keyword>
<dbReference type="InterPro" id="IPR007300">
    <property type="entry name" value="CidB/LrgB"/>
</dbReference>
<dbReference type="Pfam" id="PF04172">
    <property type="entry name" value="LrgB"/>
    <property type="match status" value="1"/>
</dbReference>
<gene>
    <name evidence="6" type="ORF">A4V15_06995</name>
</gene>
<name>A0A178LAG4_9PSED</name>
<dbReference type="PANTHER" id="PTHR30249:SF0">
    <property type="entry name" value="PLASTIDAL GLYCOLATE_GLYCERATE TRANSLOCATOR 1, CHLOROPLASTIC"/>
    <property type="match status" value="1"/>
</dbReference>
<evidence type="ECO:0008006" key="8">
    <source>
        <dbReference type="Google" id="ProtNLM"/>
    </source>
</evidence>
<dbReference type="GO" id="GO:0016020">
    <property type="term" value="C:membrane"/>
    <property type="evidence" value="ECO:0007669"/>
    <property type="project" value="UniProtKB-SubCell"/>
</dbReference>
<keyword evidence="4 5" id="KW-0472">Membrane</keyword>
<feature type="transmembrane region" description="Helical" evidence="5">
    <location>
        <begin position="93"/>
        <end position="116"/>
    </location>
</feature>
<feature type="transmembrane region" description="Helical" evidence="5">
    <location>
        <begin position="146"/>
        <end position="169"/>
    </location>
</feature>
<dbReference type="Proteomes" id="UP000078356">
    <property type="component" value="Unassembled WGS sequence"/>
</dbReference>
<comment type="caution">
    <text evidence="6">The sequence shown here is derived from an EMBL/GenBank/DDBJ whole genome shotgun (WGS) entry which is preliminary data.</text>
</comment>
<evidence type="ECO:0000256" key="4">
    <source>
        <dbReference type="ARBA" id="ARBA00023136"/>
    </source>
</evidence>
<dbReference type="OrthoDB" id="9811701at2"/>
<dbReference type="PANTHER" id="PTHR30249">
    <property type="entry name" value="PUTATIVE SEROTONIN TRANSPORTER"/>
    <property type="match status" value="1"/>
</dbReference>
<comment type="subcellular location">
    <subcellularLocation>
        <location evidence="1">Membrane</location>
        <topology evidence="1">Multi-pass membrane protein</topology>
    </subcellularLocation>
</comment>
<feature type="transmembrane region" description="Helical" evidence="5">
    <location>
        <begin position="204"/>
        <end position="226"/>
    </location>
</feature>
<dbReference type="EMBL" id="LWCR01000045">
    <property type="protein sequence ID" value="OAN26136.1"/>
    <property type="molecule type" value="Genomic_DNA"/>
</dbReference>
<keyword evidence="2 5" id="KW-0812">Transmembrane</keyword>
<dbReference type="RefSeq" id="WP_064309034.1">
    <property type="nucleotide sequence ID" value="NZ_LWCR01000045.1"/>
</dbReference>
<dbReference type="AlphaFoldDB" id="A0A178LAG4"/>
<protein>
    <recommendedName>
        <fullName evidence="8">LrgB family protein</fullName>
    </recommendedName>
</protein>
<sequence>MSDQALAPLLALSLTLAAYQLALVLQQRLRLIMLQPVLITTAIVATVLWVGGIPYETYRGASGMLSMLLGPTTVGLAVPLYKNFPRVVALCKPLLITLTVGGVVGVSLTLALGWLFGLSETLLMSLVPKSVTMPIALPLADHFGGIAPLTAVIVMLTGVISTTLALPLLKVFKVEDPAARGLTLGMNGHAIGTAHALREGQETAAFSALGMILLGIVTALVLPLVLGF</sequence>
<evidence type="ECO:0000313" key="7">
    <source>
        <dbReference type="Proteomes" id="UP000078356"/>
    </source>
</evidence>
<evidence type="ECO:0000256" key="2">
    <source>
        <dbReference type="ARBA" id="ARBA00022692"/>
    </source>
</evidence>
<feature type="transmembrane region" description="Helical" evidence="5">
    <location>
        <begin position="37"/>
        <end position="55"/>
    </location>
</feature>
<evidence type="ECO:0000313" key="6">
    <source>
        <dbReference type="EMBL" id="OAN26136.1"/>
    </source>
</evidence>
<feature type="transmembrane region" description="Helical" evidence="5">
    <location>
        <begin position="6"/>
        <end position="25"/>
    </location>
</feature>
<feature type="transmembrane region" description="Helical" evidence="5">
    <location>
        <begin position="61"/>
        <end position="81"/>
    </location>
</feature>
<evidence type="ECO:0000256" key="3">
    <source>
        <dbReference type="ARBA" id="ARBA00022989"/>
    </source>
</evidence>
<reference evidence="6 7" key="1">
    <citation type="submission" date="2016-04" db="EMBL/GenBank/DDBJ databases">
        <title>Draft Genome Sequences of Staphylococcus capitis Strain H36, S. capitis Strain H65, S. cohnii Strain H62, S. hominis Strain H69, Mycobacterium iranicum Strain H39, Plantibacter sp. Strain H53, Pseudomonas oryzihabitans Strain H72, and Microbacterium sp. Strain H83, isolated from residential settings.</title>
        <authorList>
            <person name="Lymperopoulou D."/>
            <person name="Adams R.I."/>
            <person name="Lindow S."/>
            <person name="Coil D.A."/>
            <person name="Jospin G."/>
            <person name="Eisen J.A."/>
        </authorList>
    </citation>
    <scope>NUCLEOTIDE SEQUENCE [LARGE SCALE GENOMIC DNA]</scope>
    <source>
        <strain evidence="6 7">H72</strain>
    </source>
</reference>
<evidence type="ECO:0000256" key="5">
    <source>
        <dbReference type="SAM" id="Phobius"/>
    </source>
</evidence>
<evidence type="ECO:0000256" key="1">
    <source>
        <dbReference type="ARBA" id="ARBA00004141"/>
    </source>
</evidence>
<proteinExistence type="predicted"/>
<accession>A0A178LAG4</accession>